<dbReference type="CDD" id="cd06781">
    <property type="entry name" value="cpPDZ_BsHtra-like"/>
    <property type="match status" value="1"/>
</dbReference>
<dbReference type="Pfam" id="PF13365">
    <property type="entry name" value="Trypsin_2"/>
    <property type="match status" value="1"/>
</dbReference>
<dbReference type="SMART" id="SM00228">
    <property type="entry name" value="PDZ"/>
    <property type="match status" value="1"/>
</dbReference>
<name>A0A1G9ASS2_9BACI</name>
<feature type="domain" description="PDZ" evidence="6">
    <location>
        <begin position="329"/>
        <end position="418"/>
    </location>
</feature>
<evidence type="ECO:0000256" key="5">
    <source>
        <dbReference type="SAM" id="Phobius"/>
    </source>
</evidence>
<dbReference type="PANTHER" id="PTHR43343">
    <property type="entry name" value="PEPTIDASE S12"/>
    <property type="match status" value="1"/>
</dbReference>
<dbReference type="SUPFAM" id="SSF50156">
    <property type="entry name" value="PDZ domain-like"/>
    <property type="match status" value="1"/>
</dbReference>
<evidence type="ECO:0000256" key="3">
    <source>
        <dbReference type="ARBA" id="ARBA00022825"/>
    </source>
</evidence>
<feature type="transmembrane region" description="Helical" evidence="5">
    <location>
        <begin position="43"/>
        <end position="63"/>
    </location>
</feature>
<evidence type="ECO:0000259" key="6">
    <source>
        <dbReference type="SMART" id="SM00228"/>
    </source>
</evidence>
<keyword evidence="1 7" id="KW-0645">Protease</keyword>
<keyword evidence="5" id="KW-0812">Transmembrane</keyword>
<feature type="compositionally biased region" description="Polar residues" evidence="4">
    <location>
        <begin position="73"/>
        <end position="89"/>
    </location>
</feature>
<dbReference type="GO" id="GO:0004252">
    <property type="term" value="F:serine-type endopeptidase activity"/>
    <property type="evidence" value="ECO:0007669"/>
    <property type="project" value="InterPro"/>
</dbReference>
<dbReference type="Pfam" id="PF13180">
    <property type="entry name" value="PDZ_2"/>
    <property type="match status" value="1"/>
</dbReference>
<dbReference type="STRING" id="407036.SAMN05216243_2702"/>
<evidence type="ECO:0000256" key="1">
    <source>
        <dbReference type="ARBA" id="ARBA00022670"/>
    </source>
</evidence>
<dbReference type="Gene3D" id="2.40.10.120">
    <property type="match status" value="1"/>
</dbReference>
<feature type="compositionally biased region" description="Low complexity" evidence="4">
    <location>
        <begin position="90"/>
        <end position="105"/>
    </location>
</feature>
<dbReference type="OrthoDB" id="9758917at2"/>
<keyword evidence="5" id="KW-1133">Transmembrane helix</keyword>
<evidence type="ECO:0000256" key="2">
    <source>
        <dbReference type="ARBA" id="ARBA00022801"/>
    </source>
</evidence>
<dbReference type="AlphaFoldDB" id="A0A1G9ASS2"/>
<dbReference type="InterPro" id="IPR009003">
    <property type="entry name" value="Peptidase_S1_PA"/>
</dbReference>
<proteinExistence type="predicted"/>
<dbReference type="InterPro" id="IPR001940">
    <property type="entry name" value="Peptidase_S1C"/>
</dbReference>
<evidence type="ECO:0000256" key="4">
    <source>
        <dbReference type="SAM" id="MobiDB-lite"/>
    </source>
</evidence>
<dbReference type="Gene3D" id="2.30.42.10">
    <property type="match status" value="1"/>
</dbReference>
<sequence length="432" mass="45405">MNENENHNENKSLYTENDSPEFQQTAEPEKQPQKQPKGNSRTGTLLGGIIGGLVVAIIGGLLISTNILPLQPQNSESGSTQDTQTASEQTSNNNNITMTSNSDSSLDSALEKSAGAVVGVSNLQQTNASMWEQPESSTQKAGTGSGVIYKKEDGKAYVVTNNHVIEGASEVEVILPDSTHVDATVLGSDELTDLAVLEIDSSNVKTVATLGSSDNLTVGETAIAIGNPLGMEFAGSVTKGIISGLERSVKMDSNQDGTADWTTEVIQTDAAINPGNSGGALVNGNGEVIGINSMKIAQGAVEGIGFAIPIDTAKPIINQLETEGSISRPFVGISAMDLASVPNEHKQNTLHLSEDVEDGIVVAQVQNGSPAAKAGLKKYDVITHVNDQAIGSMLDLKKYLYDETDVGEKVEITFYRDGKKQTSSLTLSEQEA</sequence>
<organism evidence="7 8">
    <name type="scientific">Sediminibacillus albus</name>
    <dbReference type="NCBI Taxonomy" id="407036"/>
    <lineage>
        <taxon>Bacteria</taxon>
        <taxon>Bacillati</taxon>
        <taxon>Bacillota</taxon>
        <taxon>Bacilli</taxon>
        <taxon>Bacillales</taxon>
        <taxon>Bacillaceae</taxon>
        <taxon>Sediminibacillus</taxon>
    </lineage>
</organism>
<dbReference type="InterPro" id="IPR051201">
    <property type="entry name" value="Chloro_Bact_Ser_Proteases"/>
</dbReference>
<dbReference type="PRINTS" id="PR00834">
    <property type="entry name" value="PROTEASES2C"/>
</dbReference>
<dbReference type="PANTHER" id="PTHR43343:SF3">
    <property type="entry name" value="PROTEASE DO-LIKE 8, CHLOROPLASTIC"/>
    <property type="match status" value="1"/>
</dbReference>
<gene>
    <name evidence="7" type="ORF">SAMN05216243_2702</name>
</gene>
<dbReference type="Proteomes" id="UP000198694">
    <property type="component" value="Unassembled WGS sequence"/>
</dbReference>
<dbReference type="InterPro" id="IPR001478">
    <property type="entry name" value="PDZ"/>
</dbReference>
<keyword evidence="5" id="KW-0472">Membrane</keyword>
<reference evidence="7 8" key="1">
    <citation type="submission" date="2016-10" db="EMBL/GenBank/DDBJ databases">
        <authorList>
            <person name="de Groot N.N."/>
        </authorList>
    </citation>
    <scope>NUCLEOTIDE SEQUENCE [LARGE SCALE GENOMIC DNA]</scope>
    <source>
        <strain evidence="7 8">CGMCC 1.6502</strain>
    </source>
</reference>
<dbReference type="SUPFAM" id="SSF50494">
    <property type="entry name" value="Trypsin-like serine proteases"/>
    <property type="match status" value="1"/>
</dbReference>
<accession>A0A1G9ASS2</accession>
<dbReference type="InterPro" id="IPR036034">
    <property type="entry name" value="PDZ_sf"/>
</dbReference>
<keyword evidence="2" id="KW-0378">Hydrolase</keyword>
<protein>
    <submittedName>
        <fullName evidence="7">Serine protease Do</fullName>
    </submittedName>
</protein>
<dbReference type="RefSeq" id="WP_093215160.1">
    <property type="nucleotide sequence ID" value="NZ_FNFL01000004.1"/>
</dbReference>
<dbReference type="GO" id="GO:0006508">
    <property type="term" value="P:proteolysis"/>
    <property type="evidence" value="ECO:0007669"/>
    <property type="project" value="UniProtKB-KW"/>
</dbReference>
<feature type="region of interest" description="Disordered" evidence="4">
    <location>
        <begin position="73"/>
        <end position="110"/>
    </location>
</feature>
<evidence type="ECO:0000313" key="8">
    <source>
        <dbReference type="Proteomes" id="UP000198694"/>
    </source>
</evidence>
<evidence type="ECO:0000313" key="7">
    <source>
        <dbReference type="EMBL" id="SDK30283.1"/>
    </source>
</evidence>
<dbReference type="EMBL" id="FNFL01000004">
    <property type="protein sequence ID" value="SDK30283.1"/>
    <property type="molecule type" value="Genomic_DNA"/>
</dbReference>
<keyword evidence="3" id="KW-0720">Serine protease</keyword>
<keyword evidence="8" id="KW-1185">Reference proteome</keyword>
<feature type="compositionally biased region" description="Polar residues" evidence="4">
    <location>
        <begin position="11"/>
        <end position="26"/>
    </location>
</feature>
<feature type="region of interest" description="Disordered" evidence="4">
    <location>
        <begin position="1"/>
        <end position="41"/>
    </location>
</feature>
<feature type="compositionally biased region" description="Basic and acidic residues" evidence="4">
    <location>
        <begin position="1"/>
        <end position="10"/>
    </location>
</feature>